<feature type="transmembrane region" description="Helical" evidence="6">
    <location>
        <begin position="42"/>
        <end position="65"/>
    </location>
</feature>
<accession>A0A553MKQ1</accession>
<evidence type="ECO:0000256" key="6">
    <source>
        <dbReference type="SAM" id="Phobius"/>
    </source>
</evidence>
<evidence type="ECO:0000313" key="8">
    <source>
        <dbReference type="EMBL" id="TRY53754.1"/>
    </source>
</evidence>
<evidence type="ECO:0000256" key="3">
    <source>
        <dbReference type="ARBA" id="ARBA00022989"/>
    </source>
</evidence>
<dbReference type="Proteomes" id="UP000316079">
    <property type="component" value="Unassembled WGS sequence"/>
</dbReference>
<dbReference type="InterPro" id="IPR013295">
    <property type="entry name" value="MAL"/>
</dbReference>
<dbReference type="AlphaFoldDB" id="A0A553MKQ1"/>
<organism evidence="8 9">
    <name type="scientific">Danionella cerebrum</name>
    <dbReference type="NCBI Taxonomy" id="2873325"/>
    <lineage>
        <taxon>Eukaryota</taxon>
        <taxon>Metazoa</taxon>
        <taxon>Chordata</taxon>
        <taxon>Craniata</taxon>
        <taxon>Vertebrata</taxon>
        <taxon>Euteleostomi</taxon>
        <taxon>Actinopterygii</taxon>
        <taxon>Neopterygii</taxon>
        <taxon>Teleostei</taxon>
        <taxon>Ostariophysi</taxon>
        <taxon>Cypriniformes</taxon>
        <taxon>Danionidae</taxon>
        <taxon>Danioninae</taxon>
        <taxon>Danionella</taxon>
    </lineage>
</organism>
<gene>
    <name evidence="8" type="ORF">DNTS_014916</name>
</gene>
<dbReference type="EMBL" id="SRMA01027449">
    <property type="protein sequence ID" value="TRY53754.1"/>
    <property type="molecule type" value="Genomic_DNA"/>
</dbReference>
<dbReference type="PANTHER" id="PTHR22776:SF10">
    <property type="entry name" value="CKLF-LIKE MARVEL TRANSMEMBRANE DOMAIN-CONTAINING PROTEIN 8"/>
    <property type="match status" value="1"/>
</dbReference>
<dbReference type="PANTHER" id="PTHR22776">
    <property type="entry name" value="MARVEL-CONTAINING POTENTIAL LIPID RAFT-ASSOCIATED PROTEIN"/>
    <property type="match status" value="1"/>
</dbReference>
<evidence type="ECO:0000256" key="1">
    <source>
        <dbReference type="ARBA" id="ARBA00004141"/>
    </source>
</evidence>
<keyword evidence="3 6" id="KW-1133">Transmembrane helix</keyword>
<proteinExistence type="predicted"/>
<dbReference type="STRING" id="623744.A0A553MKQ1"/>
<feature type="transmembrane region" description="Helical" evidence="6">
    <location>
        <begin position="146"/>
        <end position="168"/>
    </location>
</feature>
<protein>
    <recommendedName>
        <fullName evidence="7">MARVEL domain-containing protein</fullName>
    </recommendedName>
</protein>
<feature type="transmembrane region" description="Helical" evidence="6">
    <location>
        <begin position="119"/>
        <end position="140"/>
    </location>
</feature>
<keyword evidence="4 5" id="KW-0472">Membrane</keyword>
<comment type="subcellular location">
    <subcellularLocation>
        <location evidence="1">Membrane</location>
        <topology evidence="1">Multi-pass membrane protein</topology>
    </subcellularLocation>
</comment>
<evidence type="ECO:0000256" key="2">
    <source>
        <dbReference type="ARBA" id="ARBA00022692"/>
    </source>
</evidence>
<reference evidence="8 9" key="1">
    <citation type="journal article" date="2019" name="Sci. Data">
        <title>Hybrid genome assembly and annotation of Danionella translucida.</title>
        <authorList>
            <person name="Kadobianskyi M."/>
            <person name="Schulze L."/>
            <person name="Schuelke M."/>
            <person name="Judkewitz B."/>
        </authorList>
    </citation>
    <scope>NUCLEOTIDE SEQUENCE [LARGE SCALE GENOMIC DNA]</scope>
    <source>
        <strain evidence="8 9">Bolton</strain>
    </source>
</reference>
<name>A0A553MKQ1_9TELE</name>
<evidence type="ECO:0000256" key="5">
    <source>
        <dbReference type="PROSITE-ProRule" id="PRU00581"/>
    </source>
</evidence>
<dbReference type="PROSITE" id="PS51225">
    <property type="entry name" value="MARVEL"/>
    <property type="match status" value="1"/>
</dbReference>
<evidence type="ECO:0000256" key="4">
    <source>
        <dbReference type="ARBA" id="ARBA00023136"/>
    </source>
</evidence>
<evidence type="ECO:0000259" key="7">
    <source>
        <dbReference type="PROSITE" id="PS51225"/>
    </source>
</evidence>
<evidence type="ECO:0000313" key="9">
    <source>
        <dbReference type="Proteomes" id="UP000316079"/>
    </source>
</evidence>
<feature type="domain" description="MARVEL" evidence="7">
    <location>
        <begin position="42"/>
        <end position="175"/>
    </location>
</feature>
<dbReference type="OrthoDB" id="6481667at2759"/>
<keyword evidence="9" id="KW-1185">Reference proteome</keyword>
<dbReference type="InterPro" id="IPR050578">
    <property type="entry name" value="MARVEL-CKLF_proteins"/>
</dbReference>
<dbReference type="PRINTS" id="PR01884">
    <property type="entry name" value="MALPROTEIN"/>
</dbReference>
<dbReference type="GO" id="GO:0042552">
    <property type="term" value="P:myelination"/>
    <property type="evidence" value="ECO:0007669"/>
    <property type="project" value="TreeGrafter"/>
</dbReference>
<dbReference type="GO" id="GO:0016020">
    <property type="term" value="C:membrane"/>
    <property type="evidence" value="ECO:0007669"/>
    <property type="project" value="UniProtKB-SubCell"/>
</dbReference>
<dbReference type="Pfam" id="PF01284">
    <property type="entry name" value="MARVEL"/>
    <property type="match status" value="1"/>
</dbReference>
<sequence length="181" mass="20413">MAVDLESRADISSSSRFDRNSRNSILESLGVTHSKMAFDRNFIRSASGLFLTGEMVFGLLMWTLIGGTDCSHVPLLWWAMFISIIHWVLTFIFFLSYLTRAQSRIPTVPWNILDISLNASGTLLYLCAVGIGVMSLHRAIRGRYYFNSWLASTIFASLAMLCYAASTVQNFKSWRSKSENS</sequence>
<dbReference type="GO" id="GO:0019911">
    <property type="term" value="F:structural constituent of myelin sheath"/>
    <property type="evidence" value="ECO:0007669"/>
    <property type="project" value="TreeGrafter"/>
</dbReference>
<comment type="caution">
    <text evidence="8">The sequence shown here is derived from an EMBL/GenBank/DDBJ whole genome shotgun (WGS) entry which is preliminary data.</text>
</comment>
<dbReference type="InterPro" id="IPR008253">
    <property type="entry name" value="Marvel"/>
</dbReference>
<feature type="transmembrane region" description="Helical" evidence="6">
    <location>
        <begin position="77"/>
        <end position="98"/>
    </location>
</feature>
<keyword evidence="2 5" id="KW-0812">Transmembrane</keyword>